<dbReference type="InterPro" id="IPR050441">
    <property type="entry name" value="RBM"/>
</dbReference>
<evidence type="ECO:0000259" key="3">
    <source>
        <dbReference type="PROSITE" id="PS50102"/>
    </source>
</evidence>
<feature type="region of interest" description="Disordered" evidence="2">
    <location>
        <begin position="1"/>
        <end position="114"/>
    </location>
</feature>
<organism evidence="4 5">
    <name type="scientific">Dreissena polymorpha</name>
    <name type="common">Zebra mussel</name>
    <name type="synonym">Mytilus polymorpha</name>
    <dbReference type="NCBI Taxonomy" id="45954"/>
    <lineage>
        <taxon>Eukaryota</taxon>
        <taxon>Metazoa</taxon>
        <taxon>Spiralia</taxon>
        <taxon>Lophotrochozoa</taxon>
        <taxon>Mollusca</taxon>
        <taxon>Bivalvia</taxon>
        <taxon>Autobranchia</taxon>
        <taxon>Heteroconchia</taxon>
        <taxon>Euheterodonta</taxon>
        <taxon>Imparidentia</taxon>
        <taxon>Neoheterodontei</taxon>
        <taxon>Myida</taxon>
        <taxon>Dreissenoidea</taxon>
        <taxon>Dreissenidae</taxon>
        <taxon>Dreissena</taxon>
    </lineage>
</organism>
<feature type="compositionally biased region" description="Basic residues" evidence="2">
    <location>
        <begin position="270"/>
        <end position="286"/>
    </location>
</feature>
<evidence type="ECO:0000256" key="1">
    <source>
        <dbReference type="PROSITE-ProRule" id="PRU00176"/>
    </source>
</evidence>
<dbReference type="SUPFAM" id="SSF54928">
    <property type="entry name" value="RNA-binding domain, RBD"/>
    <property type="match status" value="1"/>
</dbReference>
<name>A0A9D4C505_DREPO</name>
<proteinExistence type="predicted"/>
<keyword evidence="5" id="KW-1185">Reference proteome</keyword>
<dbReference type="SMART" id="SM00360">
    <property type="entry name" value="RRM"/>
    <property type="match status" value="1"/>
</dbReference>
<feature type="compositionally biased region" description="Basic residues" evidence="2">
    <location>
        <begin position="29"/>
        <end position="103"/>
    </location>
</feature>
<dbReference type="InterPro" id="IPR012677">
    <property type="entry name" value="Nucleotide-bd_a/b_plait_sf"/>
</dbReference>
<dbReference type="PANTHER" id="PTHR48034">
    <property type="entry name" value="TRANSFORMER-2 SEX-DETERMINING PROTEIN-RELATED"/>
    <property type="match status" value="1"/>
</dbReference>
<comment type="caution">
    <text evidence="4">The sequence shown here is derived from an EMBL/GenBank/DDBJ whole genome shotgun (WGS) entry which is preliminary data.</text>
</comment>
<sequence length="292" mass="33570">MSENGDVEQSPAPNEGSPLRSEGSAPPRSKSRSASRSRSRSRSHRHSHSHKRKRSYSRSRSRSHPSKSPRRSRHSRSRSRDRHGSRKERSRSRSPMSSRRRHDGNRDDPEPSKCLGIFGLSLYTQERDLREVFNRYGELEEVNVVYDRQSGRSRGFAFIYFRSIDDAIEAKDRCTGLEIDGRRIRVDYSITRRAHTPTPGVYLGKPTSRRERHEEGRYDDRYYGGGGGGGGGDRGGYYGGGGDRGYSGSRRRSPSPYYGRSRRSPSPYYGRKRGYSYSRSRSRSYSRGRYNY</sequence>
<gene>
    <name evidence="4" type="ORF">DPMN_059943</name>
</gene>
<dbReference type="AlphaFoldDB" id="A0A9D4C505"/>
<evidence type="ECO:0000256" key="2">
    <source>
        <dbReference type="SAM" id="MobiDB-lite"/>
    </source>
</evidence>
<dbReference type="CDD" id="cd12363">
    <property type="entry name" value="RRM_TRA2"/>
    <property type="match status" value="1"/>
</dbReference>
<dbReference type="PROSITE" id="PS50102">
    <property type="entry name" value="RRM"/>
    <property type="match status" value="1"/>
</dbReference>
<reference evidence="4" key="2">
    <citation type="submission" date="2020-11" db="EMBL/GenBank/DDBJ databases">
        <authorList>
            <person name="McCartney M.A."/>
            <person name="Auch B."/>
            <person name="Kono T."/>
            <person name="Mallez S."/>
            <person name="Becker A."/>
            <person name="Gohl D.M."/>
            <person name="Silverstein K.A.T."/>
            <person name="Koren S."/>
            <person name="Bechman K.B."/>
            <person name="Herman A."/>
            <person name="Abrahante J.E."/>
            <person name="Garbe J."/>
        </authorList>
    </citation>
    <scope>NUCLEOTIDE SEQUENCE</scope>
    <source>
        <strain evidence="4">Duluth1</strain>
        <tissue evidence="4">Whole animal</tissue>
    </source>
</reference>
<accession>A0A9D4C505</accession>
<feature type="compositionally biased region" description="Low complexity" evidence="2">
    <location>
        <begin position="254"/>
        <end position="269"/>
    </location>
</feature>
<dbReference type="Pfam" id="PF00076">
    <property type="entry name" value="RRM_1"/>
    <property type="match status" value="1"/>
</dbReference>
<feature type="compositionally biased region" description="Basic and acidic residues" evidence="2">
    <location>
        <begin position="208"/>
        <end position="222"/>
    </location>
</feature>
<evidence type="ECO:0000313" key="4">
    <source>
        <dbReference type="EMBL" id="KAH3717163.1"/>
    </source>
</evidence>
<reference evidence="4" key="1">
    <citation type="journal article" date="2019" name="bioRxiv">
        <title>The Genome of the Zebra Mussel, Dreissena polymorpha: A Resource for Invasive Species Research.</title>
        <authorList>
            <person name="McCartney M.A."/>
            <person name="Auch B."/>
            <person name="Kono T."/>
            <person name="Mallez S."/>
            <person name="Zhang Y."/>
            <person name="Obille A."/>
            <person name="Becker A."/>
            <person name="Abrahante J.E."/>
            <person name="Garbe J."/>
            <person name="Badalamenti J.P."/>
            <person name="Herman A."/>
            <person name="Mangelson H."/>
            <person name="Liachko I."/>
            <person name="Sullivan S."/>
            <person name="Sone E.D."/>
            <person name="Koren S."/>
            <person name="Silverstein K.A.T."/>
            <person name="Beckman K.B."/>
            <person name="Gohl D.M."/>
        </authorList>
    </citation>
    <scope>NUCLEOTIDE SEQUENCE</scope>
    <source>
        <strain evidence="4">Duluth1</strain>
        <tissue evidence="4">Whole animal</tissue>
    </source>
</reference>
<dbReference type="GO" id="GO:0003723">
    <property type="term" value="F:RNA binding"/>
    <property type="evidence" value="ECO:0007669"/>
    <property type="project" value="UniProtKB-UniRule"/>
</dbReference>
<protein>
    <recommendedName>
        <fullName evidence="3">RRM domain-containing protein</fullName>
    </recommendedName>
</protein>
<feature type="domain" description="RRM" evidence="3">
    <location>
        <begin position="113"/>
        <end position="191"/>
    </location>
</feature>
<feature type="region of interest" description="Disordered" evidence="2">
    <location>
        <begin position="195"/>
        <end position="292"/>
    </location>
</feature>
<dbReference type="InterPro" id="IPR035979">
    <property type="entry name" value="RBD_domain_sf"/>
</dbReference>
<dbReference type="Proteomes" id="UP000828390">
    <property type="component" value="Unassembled WGS sequence"/>
</dbReference>
<dbReference type="Gene3D" id="3.30.70.330">
    <property type="match status" value="1"/>
</dbReference>
<dbReference type="InterPro" id="IPR000504">
    <property type="entry name" value="RRM_dom"/>
</dbReference>
<keyword evidence="1" id="KW-0694">RNA-binding</keyword>
<evidence type="ECO:0000313" key="5">
    <source>
        <dbReference type="Proteomes" id="UP000828390"/>
    </source>
</evidence>
<feature type="compositionally biased region" description="Gly residues" evidence="2">
    <location>
        <begin position="223"/>
        <end position="245"/>
    </location>
</feature>
<dbReference type="EMBL" id="JAIWYP010000013">
    <property type="protein sequence ID" value="KAH3717163.1"/>
    <property type="molecule type" value="Genomic_DNA"/>
</dbReference>